<keyword evidence="3" id="KW-1133">Transmembrane helix</keyword>
<evidence type="ECO:0000256" key="1">
    <source>
        <dbReference type="ARBA" id="ARBA00022837"/>
    </source>
</evidence>
<feature type="region of interest" description="Disordered" evidence="2">
    <location>
        <begin position="523"/>
        <end position="552"/>
    </location>
</feature>
<dbReference type="GO" id="GO:0005509">
    <property type="term" value="F:calcium ion binding"/>
    <property type="evidence" value="ECO:0007669"/>
    <property type="project" value="InterPro"/>
</dbReference>
<evidence type="ECO:0000259" key="4">
    <source>
        <dbReference type="PROSITE" id="PS50222"/>
    </source>
</evidence>
<accession>A0A7S3MAS0</accession>
<feature type="compositionally biased region" description="Basic residues" evidence="2">
    <location>
        <begin position="874"/>
        <end position="886"/>
    </location>
</feature>
<feature type="transmembrane region" description="Helical" evidence="3">
    <location>
        <begin position="23"/>
        <end position="48"/>
    </location>
</feature>
<feature type="compositionally biased region" description="Basic and acidic residues" evidence="2">
    <location>
        <begin position="1153"/>
        <end position="1164"/>
    </location>
</feature>
<feature type="compositionally biased region" description="Basic and acidic residues" evidence="2">
    <location>
        <begin position="855"/>
        <end position="873"/>
    </location>
</feature>
<feature type="transmembrane region" description="Helical" evidence="3">
    <location>
        <begin position="226"/>
        <end position="245"/>
    </location>
</feature>
<dbReference type="InterPro" id="IPR011992">
    <property type="entry name" value="EF-hand-dom_pair"/>
</dbReference>
<feature type="compositionally biased region" description="Acidic residues" evidence="2">
    <location>
        <begin position="416"/>
        <end position="425"/>
    </location>
</feature>
<evidence type="ECO:0000256" key="3">
    <source>
        <dbReference type="SAM" id="Phobius"/>
    </source>
</evidence>
<feature type="domain" description="EF-hand" evidence="4">
    <location>
        <begin position="1067"/>
        <end position="1102"/>
    </location>
</feature>
<sequence length="1207" mass="131938">MFAKRKSAVARQSKRQVASISRAVIKLLTFASFALTIFVATFGVIYIAKHANLSHVRFTATIESAAHFRYLAGNETEVPHDDHATDDHGTDDAHAFSLFGGISGLGIYIGTVSVIIIVFAVQLVEYFFHLLHTFTHDTPFHRMVQSIEKELMVVGFTAFMFKILVDTTHFLDLDWFHALEYADILVPIFSFSYCGLGLMLILNSVRISNLWSQAYHLTLIEMLNGYYNLNGFVGYFPYGLLLAPFNPTIARMEFRIFQSIFCQTYKIQKAAFAFNEYVEKVFEKFILAMIEIRPTDWLMLCVLVLLNWARNKLHLDYRKCAIHHDQLCEEENARMMFTVAGTIIFGLTALLAIESRRLEVRIMAQKNIRSIHTYPSYLRYMEESAEAKAMDAFRLNKDELKTSAEGVKYSSTHADPEDDDDDDEEHAAVGMLSRMRSAFIPGGGGGEGGGHDSHGGGRSSIRNKPNVSNKFSASVKQAWKTKKIVSKMRRRSVSQPVGQSRLAARRTSVMGLGLPGLGFGGGGGHHHGGGGGKSWAAGGGDAGTGDSEQDDMDGSARLRQFLMSRAPPNKAKVAVIAEEDEHEENSSGSSSSSSASSDSDASEEFDVNAERHQSVDDEEAAGLQKSENETGENKVADNSHVNTATVSDAPAVLSARGRPSVSTQRWKAAPLEHIEPHGFFHVFSKAQRSVDANKRTGTSVHPAYSVTASSAHASGGGGLSSAGRYAEAYREDSKMSWGDSPVRTKQQLPPLGQRDPTTSSNKQSGSEDAFTSVGKTTAGDIEMGLGPAVRTKLPPISSKPESSSSSAGVIPAPDALSSAAMASATGATKVILSPSRTIGKSLPRPHHATSSPSQSHEKTMDKDNEKEKEDNGKAKHSHHHHHHAHSKNTDASKAATPALTLAEDSSAKQTKSPMQAPSPAPSQTNKTSGNSPSAPQQGRGSNITVTNAEEEEESVPIVDVFFLSWPELYIESVQSLIMILALYYSLYFTNFIAAAGSVEWCFITLAPAVLSSLLLVYIIKCAVMLSAIHAVDCDAILEVLEQTEGARALSALMREKVMALLNEMGDDPEVELYNLFAEVDSDHSGAISRDEFAEYMNSIEIHFDRRRWMQVFRGIDTTFDNKITFEEFFVFMFPSTSHGKELQQKKERALQESLTKRSEQRLAELSHYSRSSSRFSYTPPTAAPQPTGVAGNNGHPAAGAPSTQARR</sequence>
<dbReference type="SUPFAM" id="SSF47473">
    <property type="entry name" value="EF-hand"/>
    <property type="match status" value="1"/>
</dbReference>
<feature type="compositionally biased region" description="Basic and acidic residues" evidence="2">
    <location>
        <begin position="626"/>
        <end position="637"/>
    </location>
</feature>
<keyword evidence="1" id="KW-0106">Calcium</keyword>
<feature type="region of interest" description="Disordered" evidence="2">
    <location>
        <begin position="439"/>
        <end position="475"/>
    </location>
</feature>
<feature type="compositionally biased region" description="Polar residues" evidence="2">
    <location>
        <begin position="924"/>
        <end position="941"/>
    </location>
</feature>
<keyword evidence="3" id="KW-0812">Transmembrane</keyword>
<feature type="transmembrane region" description="Helical" evidence="3">
    <location>
        <begin position="185"/>
        <end position="205"/>
    </location>
</feature>
<name>A0A7S3MAS0_9STRA</name>
<dbReference type="PROSITE" id="PS50222">
    <property type="entry name" value="EF_HAND_2"/>
    <property type="match status" value="2"/>
</dbReference>
<feature type="region of interest" description="Disordered" evidence="2">
    <location>
        <begin position="1153"/>
        <end position="1207"/>
    </location>
</feature>
<feature type="transmembrane region" description="Helical" evidence="3">
    <location>
        <begin position="149"/>
        <end position="165"/>
    </location>
</feature>
<protein>
    <recommendedName>
        <fullName evidence="4">EF-hand domain-containing protein</fullName>
    </recommendedName>
</protein>
<dbReference type="SMART" id="SM00054">
    <property type="entry name" value="EFh"/>
    <property type="match status" value="2"/>
</dbReference>
<feature type="transmembrane region" description="Helical" evidence="3">
    <location>
        <begin position="973"/>
        <end position="993"/>
    </location>
</feature>
<dbReference type="Gene3D" id="1.10.238.10">
    <property type="entry name" value="EF-hand"/>
    <property type="match status" value="1"/>
</dbReference>
<dbReference type="Pfam" id="PF13499">
    <property type="entry name" value="EF-hand_7"/>
    <property type="match status" value="1"/>
</dbReference>
<feature type="region of interest" description="Disordered" evidence="2">
    <location>
        <begin position="732"/>
        <end position="810"/>
    </location>
</feature>
<feature type="region of interest" description="Disordered" evidence="2">
    <location>
        <begin position="578"/>
        <end position="660"/>
    </location>
</feature>
<proteinExistence type="predicted"/>
<dbReference type="AlphaFoldDB" id="A0A7S3MAS0"/>
<feature type="compositionally biased region" description="Polar residues" evidence="2">
    <location>
        <begin position="755"/>
        <end position="766"/>
    </location>
</feature>
<dbReference type="EMBL" id="HBIC01036027">
    <property type="protein sequence ID" value="CAE0289602.1"/>
    <property type="molecule type" value="Transcribed_RNA"/>
</dbReference>
<feature type="compositionally biased region" description="Low complexity" evidence="2">
    <location>
        <begin position="794"/>
        <end position="810"/>
    </location>
</feature>
<feature type="compositionally biased region" description="Low complexity" evidence="2">
    <location>
        <begin position="912"/>
        <end position="923"/>
    </location>
</feature>
<feature type="compositionally biased region" description="Low complexity" evidence="2">
    <location>
        <begin position="1166"/>
        <end position="1177"/>
    </location>
</feature>
<reference evidence="5" key="1">
    <citation type="submission" date="2021-01" db="EMBL/GenBank/DDBJ databases">
        <authorList>
            <person name="Corre E."/>
            <person name="Pelletier E."/>
            <person name="Niang G."/>
            <person name="Scheremetjew M."/>
            <person name="Finn R."/>
            <person name="Kale V."/>
            <person name="Holt S."/>
            <person name="Cochrane G."/>
            <person name="Meng A."/>
            <person name="Brown T."/>
            <person name="Cohen L."/>
        </authorList>
    </citation>
    <scope>NUCLEOTIDE SEQUENCE</scope>
    <source>
        <strain evidence="5">CCAP 955/1</strain>
    </source>
</reference>
<feature type="domain" description="EF-hand" evidence="4">
    <location>
        <begin position="1103"/>
        <end position="1138"/>
    </location>
</feature>
<organism evidence="5">
    <name type="scientific">Spumella elongata</name>
    <dbReference type="NCBI Taxonomy" id="89044"/>
    <lineage>
        <taxon>Eukaryota</taxon>
        <taxon>Sar</taxon>
        <taxon>Stramenopiles</taxon>
        <taxon>Ochrophyta</taxon>
        <taxon>Chrysophyceae</taxon>
        <taxon>Chromulinales</taxon>
        <taxon>Chromulinaceae</taxon>
        <taxon>Spumella</taxon>
    </lineage>
</organism>
<gene>
    <name evidence="5" type="ORF">SELO1098_LOCUS18445</name>
</gene>
<feature type="region of interest" description="Disordered" evidence="2">
    <location>
        <begin position="404"/>
        <end position="425"/>
    </location>
</feature>
<feature type="compositionally biased region" description="Low complexity" evidence="2">
    <location>
        <begin position="1188"/>
        <end position="1201"/>
    </location>
</feature>
<dbReference type="PROSITE" id="PS00018">
    <property type="entry name" value="EF_HAND_1"/>
    <property type="match status" value="1"/>
</dbReference>
<dbReference type="InterPro" id="IPR002048">
    <property type="entry name" value="EF_hand_dom"/>
</dbReference>
<feature type="compositionally biased region" description="Low complexity" evidence="2">
    <location>
        <begin position="586"/>
        <end position="599"/>
    </location>
</feature>
<feature type="transmembrane region" description="Helical" evidence="3">
    <location>
        <begin position="105"/>
        <end position="128"/>
    </location>
</feature>
<keyword evidence="3" id="KW-0472">Membrane</keyword>
<evidence type="ECO:0000256" key="2">
    <source>
        <dbReference type="SAM" id="MobiDB-lite"/>
    </source>
</evidence>
<evidence type="ECO:0000313" key="5">
    <source>
        <dbReference type="EMBL" id="CAE0289602.1"/>
    </source>
</evidence>
<dbReference type="InterPro" id="IPR018247">
    <property type="entry name" value="EF_Hand_1_Ca_BS"/>
</dbReference>
<feature type="transmembrane region" description="Helical" evidence="3">
    <location>
        <begin position="1000"/>
        <end position="1019"/>
    </location>
</feature>
<dbReference type="CDD" id="cd00051">
    <property type="entry name" value="EFh"/>
    <property type="match status" value="1"/>
</dbReference>
<feature type="compositionally biased region" description="Gly residues" evidence="2">
    <location>
        <begin position="523"/>
        <end position="543"/>
    </location>
</feature>
<feature type="compositionally biased region" description="Polar residues" evidence="2">
    <location>
        <begin position="460"/>
        <end position="475"/>
    </location>
</feature>
<feature type="region of interest" description="Disordered" evidence="2">
    <location>
        <begin position="834"/>
        <end position="941"/>
    </location>
</feature>